<dbReference type="InterPro" id="IPR011444">
    <property type="entry name" value="DUF1549"/>
</dbReference>
<protein>
    <submittedName>
        <fullName evidence="5">Planctomycete cytochrome C</fullName>
    </submittedName>
</protein>
<dbReference type="Pfam" id="PF07635">
    <property type="entry name" value="PSCyt1"/>
    <property type="match status" value="1"/>
</dbReference>
<feature type="domain" description="DUF1553" evidence="3">
    <location>
        <begin position="581"/>
        <end position="831"/>
    </location>
</feature>
<dbReference type="EMBL" id="SIHI01000001">
    <property type="protein sequence ID" value="TWT57100.1"/>
    <property type="molecule type" value="Genomic_DNA"/>
</dbReference>
<gene>
    <name evidence="5" type="ORF">KOR42_04580</name>
</gene>
<sequence>MTSSDSSGILHCPLPFPILVALLLQVAVAASAEEFTPRQLEFFEKKIRPVLVERCYECHSAEAELTEGGLRVDLREALLQGGDSGAAVAPNKPAESLILKALEYRDGLEMPPDGRLDEKVVNDFRRWIEMGAPDTRQGDLAGEKEASPSIQELADSLWSLQPVRSPPVPEVVHDEWPRSSIDHFLLSEMEERDISPVADATPEKLLRRVSLDLVGFPPSSDQVREFLSDPSFSAYARYVDSLLASPQFGERWARHWFDVARYAESAGNSRDVLMPYAWRYRDYVIDAINDDISYDRFIQEQIAGDLLDAKTHTQRERLQVATGFLAIGSKSLNGGNLTLDLADDQIDVIGKAVLGLTVSCARCHDHKFDPIPTADYYALAGIFQSTETLYGGSIRRPKDLKAKLDVYLPIGAESELAQVDGYLQVVEELAELKKKRTKATAKVRKLEKALPENWKELEKSLADAGDQLPLEFVSVSDEEETAEGDDGDEEDVEQGVGEQIAVYRQAQRENQSLIRKIAELEGQEAPEISFAIGVRDKAKVKDFPIQIRGEKSQAGEVVKRGFLSVISLEGQPGISSKESGRWELAQWLTDEDQPLTPRVAVNRIWMHLFGKGLVESIDNFGVNSSPPSHPELLDHLAYRFVHEFSWSRKAMVREIVLSRAYRLATTSNDHNEELDAQNEMYWRGTRRRVDAEVLRDSMLRISGELQLDRPEASIVTQIGEGEVGRGIKVELLDQPYPYRSVYLPIIRGIIPEFLKVFDFPEPSNPQGVRFATNVPSQSLFLMNSPFVLDCSEHAARSLLNHKASDTEMIEELYLRVFCRKPLPDEESRLLGYIDSWKSGADADEKNRGDLPESDVMLWSTVCQAVFASAEFRYVD</sequence>
<dbReference type="Proteomes" id="UP000317243">
    <property type="component" value="Unassembled WGS sequence"/>
</dbReference>
<dbReference type="Pfam" id="PF07583">
    <property type="entry name" value="PSCyt2"/>
    <property type="match status" value="1"/>
</dbReference>
<evidence type="ECO:0000259" key="3">
    <source>
        <dbReference type="Pfam" id="PF07587"/>
    </source>
</evidence>
<dbReference type="PANTHER" id="PTHR35889">
    <property type="entry name" value="CYCLOINULO-OLIGOSACCHARIDE FRUCTANOTRANSFERASE-RELATED"/>
    <property type="match status" value="1"/>
</dbReference>
<evidence type="ECO:0000256" key="1">
    <source>
        <dbReference type="SAM" id="Coils"/>
    </source>
</evidence>
<keyword evidence="1" id="KW-0175">Coiled coil</keyword>
<name>A0A5C5X2M9_9PLAN</name>
<dbReference type="RefSeq" id="WP_197440786.1">
    <property type="nucleotide sequence ID" value="NZ_SIHI01000001.1"/>
</dbReference>
<feature type="coiled-coil region" evidence="1">
    <location>
        <begin position="422"/>
        <end position="449"/>
    </location>
</feature>
<evidence type="ECO:0000313" key="6">
    <source>
        <dbReference type="Proteomes" id="UP000317243"/>
    </source>
</evidence>
<organism evidence="5 6">
    <name type="scientific">Thalassoglobus neptunius</name>
    <dbReference type="NCBI Taxonomy" id="1938619"/>
    <lineage>
        <taxon>Bacteria</taxon>
        <taxon>Pseudomonadati</taxon>
        <taxon>Planctomycetota</taxon>
        <taxon>Planctomycetia</taxon>
        <taxon>Planctomycetales</taxon>
        <taxon>Planctomycetaceae</taxon>
        <taxon>Thalassoglobus</taxon>
    </lineage>
</organism>
<evidence type="ECO:0000313" key="5">
    <source>
        <dbReference type="EMBL" id="TWT57100.1"/>
    </source>
</evidence>
<dbReference type="InterPro" id="IPR022655">
    <property type="entry name" value="DUF1553"/>
</dbReference>
<dbReference type="Pfam" id="PF07587">
    <property type="entry name" value="PSD1"/>
    <property type="match status" value="1"/>
</dbReference>
<reference evidence="5 6" key="1">
    <citation type="submission" date="2019-02" db="EMBL/GenBank/DDBJ databases">
        <title>Deep-cultivation of Planctomycetes and their phenomic and genomic characterization uncovers novel biology.</title>
        <authorList>
            <person name="Wiegand S."/>
            <person name="Jogler M."/>
            <person name="Boedeker C."/>
            <person name="Pinto D."/>
            <person name="Vollmers J."/>
            <person name="Rivas-Marin E."/>
            <person name="Kohn T."/>
            <person name="Peeters S.H."/>
            <person name="Heuer A."/>
            <person name="Rast P."/>
            <person name="Oberbeckmann S."/>
            <person name="Bunk B."/>
            <person name="Jeske O."/>
            <person name="Meyerdierks A."/>
            <person name="Storesund J.E."/>
            <person name="Kallscheuer N."/>
            <person name="Luecker S."/>
            <person name="Lage O.M."/>
            <person name="Pohl T."/>
            <person name="Merkel B.J."/>
            <person name="Hornburger P."/>
            <person name="Mueller R.-W."/>
            <person name="Bruemmer F."/>
            <person name="Labrenz M."/>
            <person name="Spormann A.M."/>
            <person name="Op Den Camp H."/>
            <person name="Overmann J."/>
            <person name="Amann R."/>
            <person name="Jetten M.S.M."/>
            <person name="Mascher T."/>
            <person name="Medema M.H."/>
            <person name="Devos D.P."/>
            <person name="Kaster A.-K."/>
            <person name="Ovreas L."/>
            <person name="Rohde M."/>
            <person name="Galperin M.Y."/>
            <person name="Jogler C."/>
        </authorList>
    </citation>
    <scope>NUCLEOTIDE SEQUENCE [LARGE SCALE GENOMIC DNA]</scope>
    <source>
        <strain evidence="5 6">KOR42</strain>
    </source>
</reference>
<dbReference type="InterPro" id="IPR011429">
    <property type="entry name" value="Cyt_c_Planctomycete-type"/>
</dbReference>
<accession>A0A5C5X2M9</accession>
<dbReference type="AlphaFoldDB" id="A0A5C5X2M9"/>
<evidence type="ECO:0000259" key="4">
    <source>
        <dbReference type="Pfam" id="PF07635"/>
    </source>
</evidence>
<keyword evidence="6" id="KW-1185">Reference proteome</keyword>
<dbReference type="PANTHER" id="PTHR35889:SF3">
    <property type="entry name" value="F-BOX DOMAIN-CONTAINING PROTEIN"/>
    <property type="match status" value="1"/>
</dbReference>
<comment type="caution">
    <text evidence="5">The sequence shown here is derived from an EMBL/GenBank/DDBJ whole genome shotgun (WGS) entry which is preliminary data.</text>
</comment>
<proteinExistence type="predicted"/>
<feature type="domain" description="DUF1549" evidence="2">
    <location>
        <begin position="181"/>
        <end position="387"/>
    </location>
</feature>
<evidence type="ECO:0000259" key="2">
    <source>
        <dbReference type="Pfam" id="PF07583"/>
    </source>
</evidence>
<feature type="domain" description="Cytochrome C Planctomycete-type" evidence="4">
    <location>
        <begin position="55"/>
        <end position="114"/>
    </location>
</feature>